<feature type="transmembrane region" description="Helical" evidence="8">
    <location>
        <begin position="545"/>
        <end position="564"/>
    </location>
</feature>
<keyword evidence="8" id="KW-0472">Membrane</keyword>
<dbReference type="Pfam" id="PF23916">
    <property type="entry name" value="TIM-barrel_EndoS"/>
    <property type="match status" value="1"/>
</dbReference>
<dbReference type="Gene3D" id="3.20.20.80">
    <property type="entry name" value="Glycosidases"/>
    <property type="match status" value="1"/>
</dbReference>
<accession>A0ABP9SNE7</accession>
<feature type="chain" id="PRO_5047086152" description="mannosyl-glycoprotein endo-beta-N-acetylglucosaminidase" evidence="9">
    <location>
        <begin position="27"/>
        <end position="571"/>
    </location>
</feature>
<dbReference type="EMBL" id="BAABKK010000029">
    <property type="protein sequence ID" value="GAA5199171.1"/>
    <property type="molecule type" value="Genomic_DNA"/>
</dbReference>
<comment type="catalytic activity">
    <reaction evidence="6">
        <text>an N(4)-(oligosaccharide-(1-&gt;3)-[oligosaccharide-(1-&gt;6)]-beta-D-Man-(1-&gt;4)-beta-D-GlcNAc-(1-&gt;4)-alpha-D-GlcNAc)-L-asparaginyl-[protein] + H2O = an oligosaccharide-(1-&gt;3)-[oligosaccharide-(1-&gt;6)]-beta-D-Man-(1-&gt;4)-D-GlcNAc + N(4)-(N-acetyl-beta-D-glucosaminyl)-L-asparaginyl-[protein]</text>
        <dbReference type="Rhea" id="RHEA:73067"/>
        <dbReference type="Rhea" id="RHEA-COMP:12603"/>
        <dbReference type="Rhea" id="RHEA-COMP:18176"/>
        <dbReference type="ChEBI" id="CHEBI:15377"/>
        <dbReference type="ChEBI" id="CHEBI:132248"/>
        <dbReference type="ChEBI" id="CHEBI:192714"/>
        <dbReference type="ChEBI" id="CHEBI:192715"/>
        <dbReference type="EC" id="3.2.1.96"/>
    </reaction>
</comment>
<keyword evidence="5" id="KW-0326">Glycosidase</keyword>
<dbReference type="RefSeq" id="WP_345451739.1">
    <property type="nucleotide sequence ID" value="NZ_BAABKK010000029.1"/>
</dbReference>
<feature type="compositionally biased region" description="Low complexity" evidence="7">
    <location>
        <begin position="497"/>
        <end position="518"/>
    </location>
</feature>
<keyword evidence="8" id="KW-0812">Transmembrane</keyword>
<evidence type="ECO:0000256" key="6">
    <source>
        <dbReference type="ARBA" id="ARBA00034414"/>
    </source>
</evidence>
<keyword evidence="8" id="KW-1133">Transmembrane helix</keyword>
<dbReference type="EC" id="3.2.1.96" evidence="2"/>
<feature type="region of interest" description="Disordered" evidence="7">
    <location>
        <begin position="475"/>
        <end position="518"/>
    </location>
</feature>
<evidence type="ECO:0000256" key="2">
    <source>
        <dbReference type="ARBA" id="ARBA00012566"/>
    </source>
</evidence>
<dbReference type="SUPFAM" id="SSF51445">
    <property type="entry name" value="(Trans)glycosidases"/>
    <property type="match status" value="1"/>
</dbReference>
<protein>
    <recommendedName>
        <fullName evidence="2">mannosyl-glycoprotein endo-beta-N-acetylglucosaminidase</fullName>
        <ecNumber evidence="2">3.2.1.96</ecNumber>
    </recommendedName>
</protein>
<comment type="caution">
    <text evidence="11">The sequence shown here is derived from an EMBL/GenBank/DDBJ whole genome shotgun (WGS) entry which is preliminary data.</text>
</comment>
<evidence type="ECO:0000313" key="12">
    <source>
        <dbReference type="Proteomes" id="UP001500200"/>
    </source>
</evidence>
<name>A0ABP9SNE7_9MICC</name>
<comment type="similarity">
    <text evidence="1">Belongs to the glycosyl hydrolase 18 family.</text>
</comment>
<dbReference type="InterPro" id="IPR017853">
    <property type="entry name" value="GH"/>
</dbReference>
<keyword evidence="4" id="KW-0378">Hydrolase</keyword>
<evidence type="ECO:0000256" key="5">
    <source>
        <dbReference type="ARBA" id="ARBA00023295"/>
    </source>
</evidence>
<evidence type="ECO:0000259" key="10">
    <source>
        <dbReference type="Pfam" id="PF23916"/>
    </source>
</evidence>
<dbReference type="Proteomes" id="UP001500200">
    <property type="component" value="Unassembled WGS sequence"/>
</dbReference>
<evidence type="ECO:0000256" key="3">
    <source>
        <dbReference type="ARBA" id="ARBA00022729"/>
    </source>
</evidence>
<evidence type="ECO:0000256" key="8">
    <source>
        <dbReference type="SAM" id="Phobius"/>
    </source>
</evidence>
<proteinExistence type="inferred from homology"/>
<keyword evidence="12" id="KW-1185">Reference proteome</keyword>
<sequence>MRRIPAFGAGLLLAGLAAFAPQPAVAAETPKASVGNTAHCEAEPLTMAYYRTWRDVTVPQSANSDLPDPNVTRMSDLPPEIDVAMVFDAGATADTDYWATLRDTYVPALHAQGTKVVYTLWIEQLANADIPLTEDAYRSYAQKLVDTYVTPYGLDGIDIDVESYPQGDNLTRAIGVFNALGKLIGPKSGTDKLFIFDTNQDGNTPLFKAVHQNVSFVLLQAYGRGTWGLQWTWNTFADKIASCQFLPGFSFPEEKDPTRWGDAEGIYDPATAPRSTAYQYATWQPEDGSPKGGFFAYAVDRDGKAWGDNTITPTAFSWMKNLSAVQDKAAGVVPKGTWSLAVASTPAHGSKVGPGDTVAWTVSATAGPVDVPGAVVAVDLTDLVDDATVEGLKVSTGTTQEYGGATVWTADLSAGKSATLTVSARINAAGAESKAVSAAAEAPVPGRVSVAVAGFAPRAELTACNGCTGISLTVAGPGPTPTVTATLTPTPTPTPTPTATETATPTPTGTGTPTATPSVTPAGAGIISGPGPGSPLAFTGGLDPFRWLGVGALLAALGGAMVVWHRRARRA</sequence>
<evidence type="ECO:0000313" key="11">
    <source>
        <dbReference type="EMBL" id="GAA5199171.1"/>
    </source>
</evidence>
<feature type="domain" description="Endo-beta-N-acetylglucosaminidase EndoS/F2-like TIM-barrel" evidence="10">
    <location>
        <begin position="48"/>
        <end position="296"/>
    </location>
</feature>
<feature type="signal peptide" evidence="9">
    <location>
        <begin position="1"/>
        <end position="26"/>
    </location>
</feature>
<gene>
    <name evidence="11" type="ORF">GCM10023346_38260</name>
</gene>
<reference evidence="12" key="1">
    <citation type="journal article" date="2019" name="Int. J. Syst. Evol. Microbiol.">
        <title>The Global Catalogue of Microorganisms (GCM) 10K type strain sequencing project: providing services to taxonomists for standard genome sequencing and annotation.</title>
        <authorList>
            <consortium name="The Broad Institute Genomics Platform"/>
            <consortium name="The Broad Institute Genome Sequencing Center for Infectious Disease"/>
            <person name="Wu L."/>
            <person name="Ma J."/>
        </authorList>
    </citation>
    <scope>NUCLEOTIDE SEQUENCE [LARGE SCALE GENOMIC DNA]</scope>
    <source>
        <strain evidence="12">JCM 18514</strain>
    </source>
</reference>
<feature type="compositionally biased region" description="Low complexity" evidence="7">
    <location>
        <begin position="475"/>
        <end position="489"/>
    </location>
</feature>
<dbReference type="InterPro" id="IPR057016">
    <property type="entry name" value="EndoS_F2-like_TIM-barrel"/>
</dbReference>
<dbReference type="InterPro" id="IPR001579">
    <property type="entry name" value="Glyco_hydro_18_chit_AS"/>
</dbReference>
<evidence type="ECO:0000256" key="4">
    <source>
        <dbReference type="ARBA" id="ARBA00022801"/>
    </source>
</evidence>
<evidence type="ECO:0000256" key="9">
    <source>
        <dbReference type="SAM" id="SignalP"/>
    </source>
</evidence>
<evidence type="ECO:0000256" key="1">
    <source>
        <dbReference type="ARBA" id="ARBA00009336"/>
    </source>
</evidence>
<evidence type="ECO:0000256" key="7">
    <source>
        <dbReference type="SAM" id="MobiDB-lite"/>
    </source>
</evidence>
<keyword evidence="3 9" id="KW-0732">Signal</keyword>
<dbReference type="PROSITE" id="PS01095">
    <property type="entry name" value="GH18_1"/>
    <property type="match status" value="1"/>
</dbReference>
<organism evidence="11 12">
    <name type="scientific">Arthrobacter gyeryongensis</name>
    <dbReference type="NCBI Taxonomy" id="1650592"/>
    <lineage>
        <taxon>Bacteria</taxon>
        <taxon>Bacillati</taxon>
        <taxon>Actinomycetota</taxon>
        <taxon>Actinomycetes</taxon>
        <taxon>Micrococcales</taxon>
        <taxon>Micrococcaceae</taxon>
        <taxon>Arthrobacter</taxon>
    </lineage>
</organism>